<evidence type="ECO:0000313" key="4">
    <source>
        <dbReference type="Proteomes" id="UP001457282"/>
    </source>
</evidence>
<comment type="caution">
    <text evidence="3">The sequence shown here is derived from an EMBL/GenBank/DDBJ whole genome shotgun (WGS) entry which is preliminary data.</text>
</comment>
<accession>A0AAW1XN15</accession>
<sequence>MAQQQQQPPSVPPQLPTAGTGAVGGVQVRCAGCHKILTIAAGVTEFVCGTCQLPQMLPPELMTRAQAHNSQPNKGPLPQPPPRLQHVAAHGVDPTKIQLPCANCKAILNVPHGLSRFQCPQCHVDLAVDVSKLKEFLLPPPPEEVNEVAIEVEREEDEGGLAGRKHLQTIALQNCPLDRLIQILLWKLRPCLLCSHLNPHTI</sequence>
<gene>
    <name evidence="3" type="ORF">M0R45_014132</name>
</gene>
<reference evidence="3 4" key="1">
    <citation type="journal article" date="2023" name="G3 (Bethesda)">
        <title>A chromosome-length genome assembly and annotation of blackberry (Rubus argutus, cv. 'Hillquist').</title>
        <authorList>
            <person name="Bruna T."/>
            <person name="Aryal R."/>
            <person name="Dudchenko O."/>
            <person name="Sargent D.J."/>
            <person name="Mead D."/>
            <person name="Buti M."/>
            <person name="Cavallini A."/>
            <person name="Hytonen T."/>
            <person name="Andres J."/>
            <person name="Pham M."/>
            <person name="Weisz D."/>
            <person name="Mascagni F."/>
            <person name="Usai G."/>
            <person name="Natali L."/>
            <person name="Bassil N."/>
            <person name="Fernandez G.E."/>
            <person name="Lomsadze A."/>
            <person name="Armour M."/>
            <person name="Olukolu B."/>
            <person name="Poorten T."/>
            <person name="Britton C."/>
            <person name="Davik J."/>
            <person name="Ashrafi H."/>
            <person name="Aiden E.L."/>
            <person name="Borodovsky M."/>
            <person name="Worthington M."/>
        </authorList>
    </citation>
    <scope>NUCLEOTIDE SEQUENCE [LARGE SCALE GENOMIC DNA]</scope>
    <source>
        <strain evidence="3">PI 553951</strain>
    </source>
</reference>
<evidence type="ECO:0000259" key="2">
    <source>
        <dbReference type="Pfam" id="PF23548"/>
    </source>
</evidence>
<feature type="domain" description="FORGETTER1 first zinc ribbon" evidence="1">
    <location>
        <begin position="26"/>
        <end position="60"/>
    </location>
</feature>
<protein>
    <recommendedName>
        <fullName evidence="5">Zinc finger LSD1-type domain-containing protein</fullName>
    </recommendedName>
</protein>
<dbReference type="EMBL" id="JBEDUW010000003">
    <property type="protein sequence ID" value="KAK9937334.1"/>
    <property type="molecule type" value="Genomic_DNA"/>
</dbReference>
<dbReference type="InterPro" id="IPR036280">
    <property type="entry name" value="Multihaem_cyt_sf"/>
</dbReference>
<evidence type="ECO:0000313" key="3">
    <source>
        <dbReference type="EMBL" id="KAK9937334.1"/>
    </source>
</evidence>
<dbReference type="InterPro" id="IPR057025">
    <property type="entry name" value="Znr_FGT1_2"/>
</dbReference>
<evidence type="ECO:0000259" key="1">
    <source>
        <dbReference type="Pfam" id="PF23547"/>
    </source>
</evidence>
<dbReference type="Pfam" id="PF23547">
    <property type="entry name" value="Zn_ribbon_FGT1_1"/>
    <property type="match status" value="1"/>
</dbReference>
<organism evidence="3 4">
    <name type="scientific">Rubus argutus</name>
    <name type="common">Southern blackberry</name>
    <dbReference type="NCBI Taxonomy" id="59490"/>
    <lineage>
        <taxon>Eukaryota</taxon>
        <taxon>Viridiplantae</taxon>
        <taxon>Streptophyta</taxon>
        <taxon>Embryophyta</taxon>
        <taxon>Tracheophyta</taxon>
        <taxon>Spermatophyta</taxon>
        <taxon>Magnoliopsida</taxon>
        <taxon>eudicotyledons</taxon>
        <taxon>Gunneridae</taxon>
        <taxon>Pentapetalae</taxon>
        <taxon>rosids</taxon>
        <taxon>fabids</taxon>
        <taxon>Rosales</taxon>
        <taxon>Rosaceae</taxon>
        <taxon>Rosoideae</taxon>
        <taxon>Rosoideae incertae sedis</taxon>
        <taxon>Rubus</taxon>
    </lineage>
</organism>
<dbReference type="Proteomes" id="UP001457282">
    <property type="component" value="Unassembled WGS sequence"/>
</dbReference>
<dbReference type="Pfam" id="PF23548">
    <property type="entry name" value="Zn_ribbon_FGT1_2"/>
    <property type="match status" value="1"/>
</dbReference>
<dbReference type="InterPro" id="IPR057024">
    <property type="entry name" value="Znr_FGT1_1"/>
</dbReference>
<feature type="domain" description="FORGETTER1 second zinc ribbon" evidence="2">
    <location>
        <begin position="97"/>
        <end position="130"/>
    </location>
</feature>
<name>A0AAW1XN15_RUBAR</name>
<dbReference type="SUPFAM" id="SSF48695">
    <property type="entry name" value="Multiheme cytochromes"/>
    <property type="match status" value="1"/>
</dbReference>
<evidence type="ECO:0008006" key="5">
    <source>
        <dbReference type="Google" id="ProtNLM"/>
    </source>
</evidence>
<proteinExistence type="predicted"/>
<dbReference type="AlphaFoldDB" id="A0AAW1XN15"/>
<keyword evidence="4" id="KW-1185">Reference proteome</keyword>